<evidence type="ECO:0000313" key="3">
    <source>
        <dbReference type="Proteomes" id="UP000198034"/>
    </source>
</evidence>
<dbReference type="Proteomes" id="UP000198034">
    <property type="component" value="Unassembled WGS sequence"/>
</dbReference>
<dbReference type="Pfam" id="PF08534">
    <property type="entry name" value="Redoxin"/>
    <property type="match status" value="1"/>
</dbReference>
<dbReference type="EMBL" id="MTCY01000004">
    <property type="protein sequence ID" value="OWP79428.1"/>
    <property type="molecule type" value="Genomic_DNA"/>
</dbReference>
<dbReference type="SUPFAM" id="SSF52833">
    <property type="entry name" value="Thioredoxin-like"/>
    <property type="match status" value="1"/>
</dbReference>
<protein>
    <submittedName>
        <fullName evidence="2">Thiol-disulfide isomerase</fullName>
    </submittedName>
</protein>
<proteinExistence type="predicted"/>
<name>A0A246GDN5_9FLAO</name>
<dbReference type="InterPro" id="IPR036249">
    <property type="entry name" value="Thioredoxin-like_sf"/>
</dbReference>
<reference evidence="2 3" key="1">
    <citation type="journal article" date="2017" name="Infect. Genet. Evol.">
        <title>Comparative genome analysis of fish pathogen Flavobacterium columnare reveals extensive sequence diversity within the species.</title>
        <authorList>
            <person name="Kayansamruaj P."/>
            <person name="Dong H.T."/>
            <person name="Hirono I."/>
            <person name="Kondo H."/>
            <person name="Senapin S."/>
            <person name="Rodkhum C."/>
        </authorList>
    </citation>
    <scope>NUCLEOTIDE SEQUENCE [LARGE SCALE GENOMIC DNA]</scope>
    <source>
        <strain evidence="2 3">1214</strain>
    </source>
</reference>
<dbReference type="PANTHER" id="PTHR42852">
    <property type="entry name" value="THIOL:DISULFIDE INTERCHANGE PROTEIN DSBE"/>
    <property type="match status" value="1"/>
</dbReference>
<keyword evidence="2" id="KW-0413">Isomerase</keyword>
<dbReference type="InterPro" id="IPR050553">
    <property type="entry name" value="Thioredoxin_ResA/DsbE_sf"/>
</dbReference>
<dbReference type="CDD" id="cd02966">
    <property type="entry name" value="TlpA_like_family"/>
    <property type="match status" value="1"/>
</dbReference>
<dbReference type="GO" id="GO:0016491">
    <property type="term" value="F:oxidoreductase activity"/>
    <property type="evidence" value="ECO:0007669"/>
    <property type="project" value="InterPro"/>
</dbReference>
<sequence>MNTTQSYGIEGLKAPEWNIKVWVDENGNKRNPIQLSDLKGKFKVIYCFQSWCPGCHSIGLPSLQAMTKALKENKNIQFLAIQTVFEGNSSNTYEKMLEIQKKYNLKIPFAQDNGNSSTNNISNIMVNYRTGGTPWFIFIDQNDNVVFNDYHLDTEKAISYLKQIK</sequence>
<dbReference type="Gene3D" id="3.40.30.10">
    <property type="entry name" value="Glutaredoxin"/>
    <property type="match status" value="1"/>
</dbReference>
<feature type="domain" description="Thioredoxin" evidence="1">
    <location>
        <begin position="8"/>
        <end position="163"/>
    </location>
</feature>
<dbReference type="AlphaFoldDB" id="A0A246GDN5"/>
<dbReference type="InterPro" id="IPR013740">
    <property type="entry name" value="Redoxin"/>
</dbReference>
<dbReference type="InterPro" id="IPR013766">
    <property type="entry name" value="Thioredoxin_domain"/>
</dbReference>
<dbReference type="PANTHER" id="PTHR42852:SF13">
    <property type="entry name" value="PROTEIN DIPZ"/>
    <property type="match status" value="1"/>
</dbReference>
<dbReference type="GO" id="GO:0016853">
    <property type="term" value="F:isomerase activity"/>
    <property type="evidence" value="ECO:0007669"/>
    <property type="project" value="UniProtKB-KW"/>
</dbReference>
<organism evidence="2 3">
    <name type="scientific">Flavobacterium columnare</name>
    <dbReference type="NCBI Taxonomy" id="996"/>
    <lineage>
        <taxon>Bacteria</taxon>
        <taxon>Pseudomonadati</taxon>
        <taxon>Bacteroidota</taxon>
        <taxon>Flavobacteriia</taxon>
        <taxon>Flavobacteriales</taxon>
        <taxon>Flavobacteriaceae</taxon>
        <taxon>Flavobacterium</taxon>
    </lineage>
</organism>
<dbReference type="PROSITE" id="PS51352">
    <property type="entry name" value="THIOREDOXIN_2"/>
    <property type="match status" value="1"/>
</dbReference>
<comment type="caution">
    <text evidence="2">The sequence shown here is derived from an EMBL/GenBank/DDBJ whole genome shotgun (WGS) entry which is preliminary data.</text>
</comment>
<evidence type="ECO:0000313" key="2">
    <source>
        <dbReference type="EMBL" id="OWP79428.1"/>
    </source>
</evidence>
<accession>A0A246GDN5</accession>
<evidence type="ECO:0000259" key="1">
    <source>
        <dbReference type="PROSITE" id="PS51352"/>
    </source>
</evidence>
<gene>
    <name evidence="2" type="ORF">BWK62_02610</name>
</gene>